<protein>
    <submittedName>
        <fullName evidence="6">Response regulator</fullName>
    </submittedName>
</protein>
<organism evidence="6 7">
    <name type="scientific">Aureimonas endophytica</name>
    <dbReference type="NCBI Taxonomy" id="2027858"/>
    <lineage>
        <taxon>Bacteria</taxon>
        <taxon>Pseudomonadati</taxon>
        <taxon>Pseudomonadota</taxon>
        <taxon>Alphaproteobacteria</taxon>
        <taxon>Hyphomicrobiales</taxon>
        <taxon>Aurantimonadaceae</taxon>
        <taxon>Aureimonas</taxon>
    </lineage>
</organism>
<dbReference type="Pfam" id="PF00072">
    <property type="entry name" value="Response_reg"/>
    <property type="match status" value="1"/>
</dbReference>
<dbReference type="Proteomes" id="UP000644699">
    <property type="component" value="Unassembled WGS sequence"/>
</dbReference>
<accession>A0A916ZQ44</accession>
<evidence type="ECO:0000256" key="2">
    <source>
        <dbReference type="ARBA" id="ARBA00023015"/>
    </source>
</evidence>
<evidence type="ECO:0000256" key="4">
    <source>
        <dbReference type="PROSITE-ProRule" id="PRU00169"/>
    </source>
</evidence>
<keyword evidence="1 4" id="KW-0597">Phosphoprotein</keyword>
<dbReference type="RefSeq" id="WP_188909456.1">
    <property type="nucleotide sequence ID" value="NZ_BMIQ01000004.1"/>
</dbReference>
<dbReference type="Gene3D" id="3.40.50.2300">
    <property type="match status" value="1"/>
</dbReference>
<dbReference type="AlphaFoldDB" id="A0A916ZQ44"/>
<evidence type="ECO:0000256" key="3">
    <source>
        <dbReference type="ARBA" id="ARBA00023163"/>
    </source>
</evidence>
<evidence type="ECO:0000256" key="1">
    <source>
        <dbReference type="ARBA" id="ARBA00022553"/>
    </source>
</evidence>
<gene>
    <name evidence="6" type="ORF">GCM10011390_27880</name>
</gene>
<evidence type="ECO:0000313" key="6">
    <source>
        <dbReference type="EMBL" id="GGE07248.1"/>
    </source>
</evidence>
<reference evidence="6" key="1">
    <citation type="journal article" date="2014" name="Int. J. Syst. Evol. Microbiol.">
        <title>Complete genome sequence of Corynebacterium casei LMG S-19264T (=DSM 44701T), isolated from a smear-ripened cheese.</title>
        <authorList>
            <consortium name="US DOE Joint Genome Institute (JGI-PGF)"/>
            <person name="Walter F."/>
            <person name="Albersmeier A."/>
            <person name="Kalinowski J."/>
            <person name="Ruckert C."/>
        </authorList>
    </citation>
    <scope>NUCLEOTIDE SEQUENCE</scope>
    <source>
        <strain evidence="6">CGMCC 1.15367</strain>
    </source>
</reference>
<dbReference type="InterPro" id="IPR001789">
    <property type="entry name" value="Sig_transdc_resp-reg_receiver"/>
</dbReference>
<keyword evidence="3" id="KW-0804">Transcription</keyword>
<dbReference type="InterPro" id="IPR011006">
    <property type="entry name" value="CheY-like_superfamily"/>
</dbReference>
<dbReference type="PROSITE" id="PS50110">
    <property type="entry name" value="RESPONSE_REGULATORY"/>
    <property type="match status" value="1"/>
</dbReference>
<name>A0A916ZQ44_9HYPH</name>
<dbReference type="EMBL" id="BMIQ01000004">
    <property type="protein sequence ID" value="GGE07248.1"/>
    <property type="molecule type" value="Genomic_DNA"/>
</dbReference>
<dbReference type="InterPro" id="IPR050595">
    <property type="entry name" value="Bact_response_regulator"/>
</dbReference>
<feature type="modified residue" description="4-aspartylphosphate" evidence="4">
    <location>
        <position position="61"/>
    </location>
</feature>
<evidence type="ECO:0000259" key="5">
    <source>
        <dbReference type="PROSITE" id="PS50110"/>
    </source>
</evidence>
<keyword evidence="2" id="KW-0805">Transcription regulation</keyword>
<feature type="domain" description="Response regulatory" evidence="5">
    <location>
        <begin position="11"/>
        <end position="124"/>
    </location>
</feature>
<dbReference type="GO" id="GO:0000160">
    <property type="term" value="P:phosphorelay signal transduction system"/>
    <property type="evidence" value="ECO:0007669"/>
    <property type="project" value="InterPro"/>
</dbReference>
<proteinExistence type="predicted"/>
<keyword evidence="7" id="KW-1185">Reference proteome</keyword>
<comment type="caution">
    <text evidence="6">The sequence shown here is derived from an EMBL/GenBank/DDBJ whole genome shotgun (WGS) entry which is preliminary data.</text>
</comment>
<reference evidence="6" key="2">
    <citation type="submission" date="2020-09" db="EMBL/GenBank/DDBJ databases">
        <authorList>
            <person name="Sun Q."/>
            <person name="Zhou Y."/>
        </authorList>
    </citation>
    <scope>NUCLEOTIDE SEQUENCE</scope>
    <source>
        <strain evidence="6">CGMCC 1.15367</strain>
    </source>
</reference>
<dbReference type="SMART" id="SM00448">
    <property type="entry name" value="REC"/>
    <property type="match status" value="1"/>
</dbReference>
<dbReference type="PANTHER" id="PTHR44591">
    <property type="entry name" value="STRESS RESPONSE REGULATOR PROTEIN 1"/>
    <property type="match status" value="1"/>
</dbReference>
<dbReference type="PANTHER" id="PTHR44591:SF3">
    <property type="entry name" value="RESPONSE REGULATORY DOMAIN-CONTAINING PROTEIN"/>
    <property type="match status" value="1"/>
</dbReference>
<dbReference type="SUPFAM" id="SSF52172">
    <property type="entry name" value="CheY-like"/>
    <property type="match status" value="1"/>
</dbReference>
<sequence>MPDPTPPHRPAILIVEDEPLLLMDAVDIVLDAGFKAYEATSAAQAIAILERADDIVLVFTDVQLAGGVDGLKLARMVRDRWPPIKLLVSSGRAVVREEDLPPAALFLPKPYRAGDVHRLLDRLLEIAR</sequence>
<evidence type="ECO:0000313" key="7">
    <source>
        <dbReference type="Proteomes" id="UP000644699"/>
    </source>
</evidence>